<keyword evidence="8" id="KW-1185">Reference proteome</keyword>
<evidence type="ECO:0000313" key="7">
    <source>
        <dbReference type="EMBL" id="MBR0796757.1"/>
    </source>
</evidence>
<dbReference type="PANTHER" id="PTHR30086:SF20">
    <property type="entry name" value="ARGININE EXPORTER PROTEIN ARGO-RELATED"/>
    <property type="match status" value="1"/>
</dbReference>
<dbReference type="Pfam" id="PF01810">
    <property type="entry name" value="LysE"/>
    <property type="match status" value="1"/>
</dbReference>
<comment type="subcellular location">
    <subcellularLocation>
        <location evidence="1">Cell membrane</location>
        <topology evidence="1">Multi-pass membrane protein</topology>
    </subcellularLocation>
</comment>
<keyword evidence="2" id="KW-1003">Cell membrane</keyword>
<evidence type="ECO:0000313" key="8">
    <source>
        <dbReference type="Proteomes" id="UP001315278"/>
    </source>
</evidence>
<keyword evidence="3 6" id="KW-0812">Transmembrane</keyword>
<reference evidence="8" key="1">
    <citation type="journal article" date="2021" name="ISME J.">
        <title>Evolutionary origin and ecological implication of a unique nif island in free-living Bradyrhizobium lineages.</title>
        <authorList>
            <person name="Tao J."/>
        </authorList>
    </citation>
    <scope>NUCLEOTIDE SEQUENCE [LARGE SCALE GENOMIC DNA]</scope>
    <source>
        <strain evidence="8">SZCCT0434</strain>
    </source>
</reference>
<dbReference type="PIRSF" id="PIRSF006324">
    <property type="entry name" value="LeuE"/>
    <property type="match status" value="1"/>
</dbReference>
<accession>A0ABS5FIY9</accession>
<dbReference type="EMBL" id="JAFCJH010000013">
    <property type="protein sequence ID" value="MBR0796757.1"/>
    <property type="molecule type" value="Genomic_DNA"/>
</dbReference>
<feature type="transmembrane region" description="Helical" evidence="6">
    <location>
        <begin position="145"/>
        <end position="166"/>
    </location>
</feature>
<organism evidence="7 8">
    <name type="scientific">Bradyrhizobium jicamae</name>
    <dbReference type="NCBI Taxonomy" id="280332"/>
    <lineage>
        <taxon>Bacteria</taxon>
        <taxon>Pseudomonadati</taxon>
        <taxon>Pseudomonadota</taxon>
        <taxon>Alphaproteobacteria</taxon>
        <taxon>Hyphomicrobiales</taxon>
        <taxon>Nitrobacteraceae</taxon>
        <taxon>Bradyrhizobium</taxon>
    </lineage>
</organism>
<evidence type="ECO:0000256" key="6">
    <source>
        <dbReference type="SAM" id="Phobius"/>
    </source>
</evidence>
<feature type="transmembrane region" description="Helical" evidence="6">
    <location>
        <begin position="6"/>
        <end position="29"/>
    </location>
</feature>
<evidence type="ECO:0000256" key="3">
    <source>
        <dbReference type="ARBA" id="ARBA00022692"/>
    </source>
</evidence>
<dbReference type="InterPro" id="IPR001123">
    <property type="entry name" value="LeuE-type"/>
</dbReference>
<proteinExistence type="predicted"/>
<protein>
    <submittedName>
        <fullName evidence="7">LysE family translocator</fullName>
    </submittedName>
</protein>
<keyword evidence="5 6" id="KW-0472">Membrane</keyword>
<evidence type="ECO:0000256" key="4">
    <source>
        <dbReference type="ARBA" id="ARBA00022989"/>
    </source>
</evidence>
<evidence type="ECO:0000256" key="1">
    <source>
        <dbReference type="ARBA" id="ARBA00004651"/>
    </source>
</evidence>
<keyword evidence="4 6" id="KW-1133">Transmembrane helix</keyword>
<feature type="transmembrane region" description="Helical" evidence="6">
    <location>
        <begin position="41"/>
        <end position="65"/>
    </location>
</feature>
<evidence type="ECO:0000256" key="5">
    <source>
        <dbReference type="ARBA" id="ARBA00023136"/>
    </source>
</evidence>
<dbReference type="PANTHER" id="PTHR30086">
    <property type="entry name" value="ARGININE EXPORTER PROTEIN ARGO"/>
    <property type="match status" value="1"/>
</dbReference>
<gene>
    <name evidence="7" type="ORF">JQ615_15280</name>
</gene>
<evidence type="ECO:0000256" key="2">
    <source>
        <dbReference type="ARBA" id="ARBA00022475"/>
    </source>
</evidence>
<dbReference type="RefSeq" id="WP_212396069.1">
    <property type="nucleotide sequence ID" value="NZ_JAFCJH010000013.1"/>
</dbReference>
<sequence>MIDTATLLTYAAVVLGLFLIPGPAVLLVLARAVTGGPRVGVATGLGIALGDLVHTAMATFGLSAVLMTSALAFSIVKYAGVVYLIVLGIRALFEKSNDLTMPTSQPVDARRAFRQAIWAEMLNPKTALFFLAFLPQFIHPDHGSAIAQFATLGLIFVAMSAAYTSLLALAAGRISPWIRRNRSIGQWQGRVVGTIYIALGIRLAFQER</sequence>
<name>A0ABS5FIY9_9BRAD</name>
<comment type="caution">
    <text evidence="7">The sequence shown here is derived from an EMBL/GenBank/DDBJ whole genome shotgun (WGS) entry which is preliminary data.</text>
</comment>
<feature type="transmembrane region" description="Helical" evidence="6">
    <location>
        <begin position="71"/>
        <end position="93"/>
    </location>
</feature>
<dbReference type="Proteomes" id="UP001315278">
    <property type="component" value="Unassembled WGS sequence"/>
</dbReference>